<dbReference type="InterPro" id="IPR022380">
    <property type="entry name" value="Glu-Q_tRNA(Asp)_Synthase"/>
</dbReference>
<feature type="binding site" evidence="7">
    <location>
        <position position="201"/>
    </location>
    <ligand>
        <name>L-glutamate</name>
        <dbReference type="ChEBI" id="CHEBI:29985"/>
    </ligand>
</feature>
<dbReference type="Gene3D" id="3.40.50.620">
    <property type="entry name" value="HUPs"/>
    <property type="match status" value="1"/>
</dbReference>
<feature type="binding site" evidence="7">
    <location>
        <begin position="29"/>
        <end position="33"/>
    </location>
    <ligand>
        <name>L-glutamate</name>
        <dbReference type="ChEBI" id="CHEBI:29985"/>
    </ligand>
</feature>
<keyword evidence="4 7" id="KW-0862">Zinc</keyword>
<feature type="domain" description="Glutamyl/glutaminyl-tRNA synthetase class Ib catalytic" evidence="10">
    <location>
        <begin position="29"/>
        <end position="267"/>
    </location>
</feature>
<evidence type="ECO:0000259" key="10">
    <source>
        <dbReference type="Pfam" id="PF00749"/>
    </source>
</evidence>
<feature type="binding site" evidence="7">
    <location>
        <position position="260"/>
    </location>
    <ligand>
        <name>ATP</name>
        <dbReference type="ChEBI" id="CHEBI:30616"/>
    </ligand>
</feature>
<keyword evidence="2 7" id="KW-0479">Metal-binding</keyword>
<keyword evidence="1 7" id="KW-0436">Ligase</keyword>
<feature type="binding site" evidence="7">
    <location>
        <position position="121"/>
    </location>
    <ligand>
        <name>Zn(2+)</name>
        <dbReference type="ChEBI" id="CHEBI:29105"/>
    </ligand>
</feature>
<protein>
    <recommendedName>
        <fullName evidence="7">Glutamyl-Q tRNA(Asp) synthetase</fullName>
        <shortName evidence="7">Glu-Q-RSs</shortName>
        <ecNumber evidence="7">6.1.1.-</ecNumber>
    </recommendedName>
</protein>
<evidence type="ECO:0000256" key="4">
    <source>
        <dbReference type="ARBA" id="ARBA00022833"/>
    </source>
</evidence>
<feature type="binding site" evidence="7">
    <location>
        <position position="219"/>
    </location>
    <ligand>
        <name>L-glutamate</name>
        <dbReference type="ChEBI" id="CHEBI:29985"/>
    </ligand>
</feature>
<feature type="binding site" evidence="7">
    <location>
        <position position="65"/>
    </location>
    <ligand>
        <name>L-glutamate</name>
        <dbReference type="ChEBI" id="CHEBI:29985"/>
    </ligand>
</feature>
<comment type="cofactor">
    <cofactor evidence="7">
        <name>Zn(2+)</name>
        <dbReference type="ChEBI" id="CHEBI:29105"/>
    </cofactor>
    <text evidence="7">Binds 1 zinc ion per subunit.</text>
</comment>
<dbReference type="PANTHER" id="PTHR43311">
    <property type="entry name" value="GLUTAMATE--TRNA LIGASE"/>
    <property type="match status" value="1"/>
</dbReference>
<dbReference type="SUPFAM" id="SSF52374">
    <property type="entry name" value="Nucleotidylyl transferase"/>
    <property type="match status" value="1"/>
</dbReference>
<dbReference type="InterPro" id="IPR014729">
    <property type="entry name" value="Rossmann-like_a/b/a_fold"/>
</dbReference>
<evidence type="ECO:0000256" key="8">
    <source>
        <dbReference type="RuleBase" id="RU363037"/>
    </source>
</evidence>
<proteinExistence type="inferred from homology"/>
<sequence length="322" mass="35625">MSATPPTLTPYRLPDSPSPGTEGSGYIGRFAPSPSGPLHFGSLVSALASYLDAKANGGKWLVRMEDLDPPREQPGAASTILKTLDDHGLHWDGEIVYQSQRSQAYEACLDALLQARFAYYCTCSRQDLTAMGGIYDGRCRNRPVDSHHQICSLRLKLYDLPDRPTAEIIQFDDLIQGTQVQNLRTQAGDQILKRRDGFYAYQLAVVVDDIAQGITHIIRGSDLLEVTGRQLFFFDLLGAPLPQFGHVPLAIQPNGQKLSKQNHAKAIDGKLASKNLWRGLEFLGQNPPADLADASTSECLDWALHNWQRQAVQGLSHLYQEE</sequence>
<dbReference type="EMBL" id="JAVDVX010000001">
    <property type="protein sequence ID" value="MDR7088199.1"/>
    <property type="molecule type" value="Genomic_DNA"/>
</dbReference>
<dbReference type="PANTHER" id="PTHR43311:SF1">
    <property type="entry name" value="GLUTAMYL-Q TRNA(ASP) SYNTHETASE"/>
    <property type="match status" value="1"/>
</dbReference>
<keyword evidence="5 7" id="KW-0067">ATP-binding</keyword>
<keyword evidence="8" id="KW-0648">Protein biosynthesis</keyword>
<comment type="similarity">
    <text evidence="7">Belongs to the class-I aminoacyl-tRNA synthetase family. GluQ subfamily.</text>
</comment>
<dbReference type="InterPro" id="IPR020058">
    <property type="entry name" value="Glu/Gln-tRNA-synth_Ib_cat-dom"/>
</dbReference>
<comment type="function">
    <text evidence="7">Catalyzes the tRNA-independent activation of glutamate in presence of ATP and the subsequent transfer of glutamate onto a tRNA(Asp). Glutamate is transferred on the 2-amino-5-(4,5-dihydroxy-2-cyclopenten-1-yl) moiety of the queuosine in the wobble position of the QUC anticodon.</text>
</comment>
<evidence type="ECO:0000256" key="5">
    <source>
        <dbReference type="ARBA" id="ARBA00022840"/>
    </source>
</evidence>
<feature type="binding site" evidence="7">
    <location>
        <position position="135"/>
    </location>
    <ligand>
        <name>Zn(2+)</name>
        <dbReference type="ChEBI" id="CHEBI:29105"/>
    </ligand>
</feature>
<keyword evidence="12" id="KW-1185">Reference proteome</keyword>
<dbReference type="NCBIfam" id="NF004314">
    <property type="entry name" value="PRK05710.1-3"/>
    <property type="match status" value="1"/>
</dbReference>
<organism evidence="11 12">
    <name type="scientific">Cellvibrio fibrivorans</name>
    <dbReference type="NCBI Taxonomy" id="126350"/>
    <lineage>
        <taxon>Bacteria</taxon>
        <taxon>Pseudomonadati</taxon>
        <taxon>Pseudomonadota</taxon>
        <taxon>Gammaproteobacteria</taxon>
        <taxon>Cellvibrionales</taxon>
        <taxon>Cellvibrionaceae</taxon>
        <taxon>Cellvibrio</taxon>
    </lineage>
</organism>
<evidence type="ECO:0000256" key="6">
    <source>
        <dbReference type="ARBA" id="ARBA00023146"/>
    </source>
</evidence>
<feature type="binding site" evidence="7">
    <location>
        <position position="139"/>
    </location>
    <ligand>
        <name>Zn(2+)</name>
        <dbReference type="ChEBI" id="CHEBI:29105"/>
    </ligand>
</feature>
<evidence type="ECO:0000256" key="3">
    <source>
        <dbReference type="ARBA" id="ARBA00022741"/>
    </source>
</evidence>
<dbReference type="RefSeq" id="WP_310067525.1">
    <property type="nucleotide sequence ID" value="NZ_JAVDVX010000001.1"/>
</dbReference>
<feature type="region of interest" description="Disordered" evidence="9">
    <location>
        <begin position="1"/>
        <end position="28"/>
    </location>
</feature>
<dbReference type="EC" id="6.1.1.-" evidence="7"/>
<feature type="short sequence motif" description="'KMSKS' region" evidence="7">
    <location>
        <begin position="257"/>
        <end position="261"/>
    </location>
</feature>
<name>A0ABU1USN8_9GAMM</name>
<dbReference type="InterPro" id="IPR049940">
    <property type="entry name" value="GluQ/Sye"/>
</dbReference>
<gene>
    <name evidence="7" type="primary">gluQ</name>
    <name evidence="11" type="ORF">J2X05_000202</name>
</gene>
<keyword evidence="3 7" id="KW-0547">Nucleotide-binding</keyword>
<dbReference type="Proteomes" id="UP001253595">
    <property type="component" value="Unassembled WGS sequence"/>
</dbReference>
<dbReference type="NCBIfam" id="TIGR03838">
    <property type="entry name" value="queuosine_YadB"/>
    <property type="match status" value="1"/>
</dbReference>
<accession>A0ABU1USN8</accession>
<dbReference type="HAMAP" id="MF_01428">
    <property type="entry name" value="Glu_Q_tRNA_synth"/>
    <property type="match status" value="1"/>
</dbReference>
<evidence type="ECO:0000256" key="2">
    <source>
        <dbReference type="ARBA" id="ARBA00022723"/>
    </source>
</evidence>
<dbReference type="Pfam" id="PF00749">
    <property type="entry name" value="tRNA-synt_1c"/>
    <property type="match status" value="1"/>
</dbReference>
<keyword evidence="6 7" id="KW-0030">Aminoacyl-tRNA synthetase</keyword>
<reference evidence="11 12" key="1">
    <citation type="submission" date="2023-07" db="EMBL/GenBank/DDBJ databases">
        <title>Sorghum-associated microbial communities from plants grown in Nebraska, USA.</title>
        <authorList>
            <person name="Schachtman D."/>
        </authorList>
    </citation>
    <scope>NUCLEOTIDE SEQUENCE [LARGE SCALE GENOMIC DNA]</scope>
    <source>
        <strain evidence="11 12">BE190</strain>
    </source>
</reference>
<evidence type="ECO:0000313" key="11">
    <source>
        <dbReference type="EMBL" id="MDR7088199.1"/>
    </source>
</evidence>
<dbReference type="PRINTS" id="PR00987">
    <property type="entry name" value="TRNASYNTHGLU"/>
</dbReference>
<comment type="caution">
    <text evidence="11">The sequence shown here is derived from an EMBL/GenBank/DDBJ whole genome shotgun (WGS) entry which is preliminary data.</text>
</comment>
<feature type="short sequence motif" description="'HIGH' region" evidence="7">
    <location>
        <begin position="32"/>
        <end position="42"/>
    </location>
</feature>
<evidence type="ECO:0000256" key="9">
    <source>
        <dbReference type="SAM" id="MobiDB-lite"/>
    </source>
</evidence>
<dbReference type="InterPro" id="IPR000924">
    <property type="entry name" value="Glu/Gln-tRNA-synth"/>
</dbReference>
<evidence type="ECO:0000313" key="12">
    <source>
        <dbReference type="Proteomes" id="UP001253595"/>
    </source>
</evidence>
<evidence type="ECO:0000256" key="7">
    <source>
        <dbReference type="HAMAP-Rule" id="MF_01428"/>
    </source>
</evidence>
<dbReference type="GO" id="GO:0016874">
    <property type="term" value="F:ligase activity"/>
    <property type="evidence" value="ECO:0007669"/>
    <property type="project" value="UniProtKB-KW"/>
</dbReference>
<evidence type="ECO:0000256" key="1">
    <source>
        <dbReference type="ARBA" id="ARBA00022598"/>
    </source>
</evidence>
<feature type="binding site" evidence="7">
    <location>
        <position position="123"/>
    </location>
    <ligand>
        <name>Zn(2+)</name>
        <dbReference type="ChEBI" id="CHEBI:29105"/>
    </ligand>
</feature>